<keyword evidence="2" id="KW-1185">Reference proteome</keyword>
<name>K0SIG3_THAOC</name>
<dbReference type="AlphaFoldDB" id="K0SIG3"/>
<evidence type="ECO:0000313" key="1">
    <source>
        <dbReference type="EMBL" id="EJK64719.1"/>
    </source>
</evidence>
<evidence type="ECO:0000313" key="2">
    <source>
        <dbReference type="Proteomes" id="UP000266841"/>
    </source>
</evidence>
<accession>K0SIG3</accession>
<gene>
    <name evidence="1" type="ORF">THAOC_14518</name>
</gene>
<dbReference type="EMBL" id="AGNL01016957">
    <property type="protein sequence ID" value="EJK64719.1"/>
    <property type="molecule type" value="Genomic_DNA"/>
</dbReference>
<reference evidence="1 2" key="1">
    <citation type="journal article" date="2012" name="Genome Biol.">
        <title>Genome and low-iron response of an oceanic diatom adapted to chronic iron limitation.</title>
        <authorList>
            <person name="Lommer M."/>
            <person name="Specht M."/>
            <person name="Roy A.S."/>
            <person name="Kraemer L."/>
            <person name="Andreson R."/>
            <person name="Gutowska M.A."/>
            <person name="Wolf J."/>
            <person name="Bergner S.V."/>
            <person name="Schilhabel M.B."/>
            <person name="Klostermeier U.C."/>
            <person name="Beiko R.G."/>
            <person name="Rosenstiel P."/>
            <person name="Hippler M."/>
            <person name="Laroche J."/>
        </authorList>
    </citation>
    <scope>NUCLEOTIDE SEQUENCE [LARGE SCALE GENOMIC DNA]</scope>
    <source>
        <strain evidence="1 2">CCMP1005</strain>
    </source>
</reference>
<sequence length="85" mass="9321">MDFRTRHFLLCLCFAGDYIDEGMAKRTLHVFGLGVWAGGLGLHWTDKGQWGLTRQPCHCLLVGCLQASLRCGGRQVLIFLAVGAG</sequence>
<protein>
    <submittedName>
        <fullName evidence="1">Uncharacterized protein</fullName>
    </submittedName>
</protein>
<organism evidence="1 2">
    <name type="scientific">Thalassiosira oceanica</name>
    <name type="common">Marine diatom</name>
    <dbReference type="NCBI Taxonomy" id="159749"/>
    <lineage>
        <taxon>Eukaryota</taxon>
        <taxon>Sar</taxon>
        <taxon>Stramenopiles</taxon>
        <taxon>Ochrophyta</taxon>
        <taxon>Bacillariophyta</taxon>
        <taxon>Coscinodiscophyceae</taxon>
        <taxon>Thalassiosirophycidae</taxon>
        <taxon>Thalassiosirales</taxon>
        <taxon>Thalassiosiraceae</taxon>
        <taxon>Thalassiosira</taxon>
    </lineage>
</organism>
<comment type="caution">
    <text evidence="1">The sequence shown here is derived from an EMBL/GenBank/DDBJ whole genome shotgun (WGS) entry which is preliminary data.</text>
</comment>
<proteinExistence type="predicted"/>
<dbReference type="Proteomes" id="UP000266841">
    <property type="component" value="Unassembled WGS sequence"/>
</dbReference>